<dbReference type="EMBL" id="PHFL01000010">
    <property type="protein sequence ID" value="RFM25084.1"/>
    <property type="molecule type" value="Genomic_DNA"/>
</dbReference>
<name>A0A395M570_9BACT</name>
<organism evidence="5 6">
    <name type="scientific">Candidatus Thermochlorobacter aerophilus</name>
    <dbReference type="NCBI Taxonomy" id="1868324"/>
    <lineage>
        <taxon>Bacteria</taxon>
        <taxon>Pseudomonadati</taxon>
        <taxon>Chlorobiota</taxon>
        <taxon>Chlorobiia</taxon>
        <taxon>Chlorobiales</taxon>
        <taxon>Candidatus Thermochlorobacteriaceae</taxon>
        <taxon>Candidatus Thermochlorobacter</taxon>
    </lineage>
</organism>
<dbReference type="SUPFAM" id="SSF46785">
    <property type="entry name" value="Winged helix' DNA-binding domain"/>
    <property type="match status" value="1"/>
</dbReference>
<accession>A0A395M570</accession>
<evidence type="ECO:0000313" key="6">
    <source>
        <dbReference type="Proteomes" id="UP000266389"/>
    </source>
</evidence>
<dbReference type="Gene3D" id="1.10.10.10">
    <property type="entry name" value="Winged helix-like DNA-binding domain superfamily/Winged helix DNA-binding domain"/>
    <property type="match status" value="1"/>
</dbReference>
<evidence type="ECO:0000256" key="3">
    <source>
        <dbReference type="ARBA" id="ARBA00023163"/>
    </source>
</evidence>
<dbReference type="PANTHER" id="PTHR38465">
    <property type="entry name" value="HTH-TYPE TRANSCRIPTIONAL REGULATOR MJ1563-RELATED"/>
    <property type="match status" value="1"/>
</dbReference>
<dbReference type="InterPro" id="IPR036388">
    <property type="entry name" value="WH-like_DNA-bd_sf"/>
</dbReference>
<evidence type="ECO:0000256" key="1">
    <source>
        <dbReference type="ARBA" id="ARBA00023015"/>
    </source>
</evidence>
<evidence type="ECO:0000256" key="2">
    <source>
        <dbReference type="ARBA" id="ARBA00023125"/>
    </source>
</evidence>
<dbReference type="GO" id="GO:0003677">
    <property type="term" value="F:DNA binding"/>
    <property type="evidence" value="ECO:0007669"/>
    <property type="project" value="UniProtKB-UniRule"/>
</dbReference>
<reference evidence="5 6" key="1">
    <citation type="journal article" date="2011" name="ISME J.">
        <title>Community ecology of hot spring cyanobacterial mats: predominant populations and their functional potential.</title>
        <authorList>
            <person name="Klatt C.G."/>
            <person name="Wood J.M."/>
            <person name="Rusch D.B."/>
            <person name="Bateson M.M."/>
            <person name="Hamamura N."/>
            <person name="Heidelberg J.F."/>
            <person name="Grossman A.R."/>
            <person name="Bhaya D."/>
            <person name="Cohan F.M."/>
            <person name="Kuhl M."/>
            <person name="Bryant D.A."/>
            <person name="Ward D.M."/>
        </authorList>
    </citation>
    <scope>NUCLEOTIDE SEQUENCE [LARGE SCALE GENOMIC DNA]</scope>
    <source>
        <strain evidence="5">OS</strain>
    </source>
</reference>
<dbReference type="GO" id="GO:0003700">
    <property type="term" value="F:DNA-binding transcription factor activity"/>
    <property type="evidence" value="ECO:0007669"/>
    <property type="project" value="InterPro"/>
</dbReference>
<dbReference type="InterPro" id="IPR036390">
    <property type="entry name" value="WH_DNA-bd_sf"/>
</dbReference>
<comment type="similarity">
    <text evidence="4">Belongs to the GbsR family.</text>
</comment>
<protein>
    <recommendedName>
        <fullName evidence="4">HTH-type transcriptional regulator</fullName>
    </recommendedName>
</protein>
<dbReference type="PIRSF" id="PIRSF006707">
    <property type="entry name" value="MJ1563"/>
    <property type="match status" value="1"/>
</dbReference>
<dbReference type="PANTHER" id="PTHR38465:SF1">
    <property type="entry name" value="HTH-TYPE TRANSCRIPTIONAL REGULATOR MJ1563-RELATED"/>
    <property type="match status" value="1"/>
</dbReference>
<proteinExistence type="inferred from homology"/>
<comment type="caution">
    <text evidence="5">The sequence shown here is derived from an EMBL/GenBank/DDBJ whole genome shotgun (WGS) entry which is preliminary data.</text>
</comment>
<dbReference type="InterPro" id="IPR052362">
    <property type="entry name" value="HTH-GbsR_regulator"/>
</dbReference>
<sequence length="165" mass="19262">MHQVSKEVVREYGEAYHAFGLNRVMGHVVGLLLSSEEPLSLDEICSELGRSKGPISQIMRRLLERNLVRKVLSQENSRKDYYEIHPRAFENAFRNHAERIRNNIRIAKRLKAVLKESGVSMPMLSQRLSEMEEFFTLMDKFHEEFLNAWQAQKEQATSKRNGKSK</sequence>
<evidence type="ECO:0000313" key="5">
    <source>
        <dbReference type="EMBL" id="RFM25084.1"/>
    </source>
</evidence>
<dbReference type="Proteomes" id="UP000266389">
    <property type="component" value="Unassembled WGS sequence"/>
</dbReference>
<gene>
    <name evidence="5" type="ORF">D0433_02605</name>
</gene>
<keyword evidence="3 4" id="KW-0804">Transcription</keyword>
<keyword evidence="2 4" id="KW-0238">DNA-binding</keyword>
<dbReference type="InterPro" id="IPR026282">
    <property type="entry name" value="MJ1563"/>
</dbReference>
<evidence type="ECO:0000256" key="4">
    <source>
        <dbReference type="PIRNR" id="PIRNR006707"/>
    </source>
</evidence>
<dbReference type="AlphaFoldDB" id="A0A395M570"/>
<keyword evidence="1 4" id="KW-0805">Transcription regulation</keyword>